<organism evidence="8 9">
    <name type="scientific">Pontibaca methylaminivorans</name>
    <dbReference type="NCBI Taxonomy" id="515897"/>
    <lineage>
        <taxon>Bacteria</taxon>
        <taxon>Pseudomonadati</taxon>
        <taxon>Pseudomonadota</taxon>
        <taxon>Alphaproteobacteria</taxon>
        <taxon>Rhodobacterales</taxon>
        <taxon>Roseobacteraceae</taxon>
        <taxon>Pontibaca</taxon>
    </lineage>
</organism>
<feature type="transmembrane region" description="Helical" evidence="7">
    <location>
        <begin position="254"/>
        <end position="274"/>
    </location>
</feature>
<comment type="subcellular location">
    <subcellularLocation>
        <location evidence="1">Cell membrane</location>
        <topology evidence="1">Multi-pass membrane protein</topology>
    </subcellularLocation>
</comment>
<evidence type="ECO:0000256" key="4">
    <source>
        <dbReference type="ARBA" id="ARBA00022692"/>
    </source>
</evidence>
<dbReference type="AlphaFoldDB" id="A0A1R3X7E6"/>
<dbReference type="GO" id="GO:0005886">
    <property type="term" value="C:plasma membrane"/>
    <property type="evidence" value="ECO:0007669"/>
    <property type="project" value="UniProtKB-SubCell"/>
</dbReference>
<feature type="transmembrane region" description="Helical" evidence="7">
    <location>
        <begin position="215"/>
        <end position="234"/>
    </location>
</feature>
<keyword evidence="4 7" id="KW-0812">Transmembrane</keyword>
<comment type="similarity">
    <text evidence="2">Belongs to the NrfD family.</text>
</comment>
<keyword evidence="3" id="KW-1003">Cell membrane</keyword>
<feature type="transmembrane region" description="Helical" evidence="7">
    <location>
        <begin position="403"/>
        <end position="424"/>
    </location>
</feature>
<dbReference type="Pfam" id="PF03916">
    <property type="entry name" value="NrfD"/>
    <property type="match status" value="1"/>
</dbReference>
<feature type="transmembrane region" description="Helical" evidence="7">
    <location>
        <begin position="32"/>
        <end position="55"/>
    </location>
</feature>
<dbReference type="PANTHER" id="PTHR43044">
    <property type="match status" value="1"/>
</dbReference>
<accession>A0A1R3X7E6</accession>
<dbReference type="OrthoDB" id="9806499at2"/>
<sequence length="445" mass="50204">MSRGPYLPDMAPAAITAAVARPLLQPAWGWRWWLGFGVSAALTLLFVVAVGWLFYRGVGVWGVDTSNIWGFALANYVWWIGIGNAGTLISALLLLTRQRWRASISRFAEAMTLFAAAMAGLMPILHLGRPWLFYWLVPYPDTMGLLPQWRSPLVWDFFAIASYLLFSMMFWYAGALPDFASLRDRARTRGRQLFYGVLAMGWRNSARHWRIWRDYYGALAALGVPLVVSVHSVVGMDFSAALMPGWAETIFPPYFVVGAMYSGFAMVVVLAAIFRRALSIPFLITDAHFEVMARILLFCSLVMTLSYATEWFYSWYSQDPADLDFTRAQFTGPRAPLYAAMLVCNCLVPMLFWRRALRRSVPVVVGVSLLINLGMWLERVLIVTQTLSLGFLPSQRASYVPTLWDWAVLFGSLGFFSLLFFLFIRIVPAASIHEIKEAIRAEAAS</sequence>
<evidence type="ECO:0000256" key="6">
    <source>
        <dbReference type="ARBA" id="ARBA00023136"/>
    </source>
</evidence>
<name>A0A1R3X7E6_9RHOB</name>
<feature type="transmembrane region" description="Helical" evidence="7">
    <location>
        <begin position="75"/>
        <end position="95"/>
    </location>
</feature>
<dbReference type="STRING" id="515897.SAMN05421849_2342"/>
<dbReference type="RefSeq" id="WP_076650229.1">
    <property type="nucleotide sequence ID" value="NZ_FTPS01000002.1"/>
</dbReference>
<gene>
    <name evidence="8" type="ORF">SAMN05421849_2342</name>
</gene>
<protein>
    <submittedName>
        <fullName evidence="8">Prokaryotic molybdopterin-containing oxidoreductase family, membrane subunit</fullName>
    </submittedName>
</protein>
<feature type="transmembrane region" description="Helical" evidence="7">
    <location>
        <begin position="360"/>
        <end position="383"/>
    </location>
</feature>
<keyword evidence="5 7" id="KW-1133">Transmembrane helix</keyword>
<proteinExistence type="inferred from homology"/>
<feature type="transmembrane region" description="Helical" evidence="7">
    <location>
        <begin position="295"/>
        <end position="315"/>
    </location>
</feature>
<keyword evidence="9" id="KW-1185">Reference proteome</keyword>
<dbReference type="Proteomes" id="UP000192455">
    <property type="component" value="Unassembled WGS sequence"/>
</dbReference>
<dbReference type="PANTHER" id="PTHR43044:SF2">
    <property type="entry name" value="POLYSULPHIDE REDUCTASE NRFD"/>
    <property type="match status" value="1"/>
</dbReference>
<feature type="transmembrane region" description="Helical" evidence="7">
    <location>
        <begin position="153"/>
        <end position="173"/>
    </location>
</feature>
<evidence type="ECO:0000313" key="9">
    <source>
        <dbReference type="Proteomes" id="UP000192455"/>
    </source>
</evidence>
<reference evidence="8 9" key="1">
    <citation type="submission" date="2017-01" db="EMBL/GenBank/DDBJ databases">
        <authorList>
            <person name="Mah S.A."/>
            <person name="Swanson W.J."/>
            <person name="Moy G.W."/>
            <person name="Vacquier V.D."/>
        </authorList>
    </citation>
    <scope>NUCLEOTIDE SEQUENCE [LARGE SCALE GENOMIC DNA]</scope>
    <source>
        <strain evidence="8 9">DSM 21219</strain>
    </source>
</reference>
<keyword evidence="6 7" id="KW-0472">Membrane</keyword>
<dbReference type="InterPro" id="IPR005614">
    <property type="entry name" value="NrfD-like"/>
</dbReference>
<evidence type="ECO:0000256" key="1">
    <source>
        <dbReference type="ARBA" id="ARBA00004651"/>
    </source>
</evidence>
<dbReference type="EMBL" id="FTPS01000002">
    <property type="protein sequence ID" value="SIT86614.1"/>
    <property type="molecule type" value="Genomic_DNA"/>
</dbReference>
<evidence type="ECO:0000256" key="3">
    <source>
        <dbReference type="ARBA" id="ARBA00022475"/>
    </source>
</evidence>
<evidence type="ECO:0000256" key="2">
    <source>
        <dbReference type="ARBA" id="ARBA00008929"/>
    </source>
</evidence>
<feature type="transmembrane region" description="Helical" evidence="7">
    <location>
        <begin position="107"/>
        <end position="133"/>
    </location>
</feature>
<feature type="transmembrane region" description="Helical" evidence="7">
    <location>
        <begin position="335"/>
        <end position="353"/>
    </location>
</feature>
<evidence type="ECO:0000256" key="7">
    <source>
        <dbReference type="SAM" id="Phobius"/>
    </source>
</evidence>
<evidence type="ECO:0000313" key="8">
    <source>
        <dbReference type="EMBL" id="SIT86614.1"/>
    </source>
</evidence>
<evidence type="ECO:0000256" key="5">
    <source>
        <dbReference type="ARBA" id="ARBA00022989"/>
    </source>
</evidence>